<evidence type="ECO:0000313" key="8">
    <source>
        <dbReference type="EMBL" id="GGA76866.1"/>
    </source>
</evidence>
<keyword evidence="3 5" id="KW-0238">DNA-binding</keyword>
<dbReference type="PANTHER" id="PTHR30349:SF64">
    <property type="entry name" value="PROPHAGE INTEGRASE INTD-RELATED"/>
    <property type="match status" value="1"/>
</dbReference>
<evidence type="ECO:0000256" key="3">
    <source>
        <dbReference type="ARBA" id="ARBA00023125"/>
    </source>
</evidence>
<dbReference type="Gene3D" id="1.10.443.10">
    <property type="entry name" value="Intergrase catalytic core"/>
    <property type="match status" value="1"/>
</dbReference>
<sequence length="329" mass="37763">METQRSKSIQARFHEAIKVRHYALKTEKTYWHWIRRYLFFHNLKHPSELFERDVERFLSDLAVRCHVSPATQDIAFNAICFLYRHVLNRPLEHINSVRSAPKKKLPVVLRKEEVAAILNELQGHHKLMVALMYGSGLRVGECHRLRIGDIDVAKQTISVRNGKGNKDRVTLLPQNVVAALNQQIQYVTQLHQADIALGFGQTSLPYQLARKYPAAARSAHYQYLFPSIKLAKDPRDGQIKRHHRHEKGLQRAVKRVIRKLGVNELASCHTFRHCFATHLLQSGSDLRTIQELMGHSDIKTTQIYTHVVGQHKSGVKSPLDGAMSISYDI</sequence>
<dbReference type="PROSITE" id="PS51900">
    <property type="entry name" value="CB"/>
    <property type="match status" value="1"/>
</dbReference>
<feature type="domain" description="Core-binding (CB)" evidence="7">
    <location>
        <begin position="4"/>
        <end position="87"/>
    </location>
</feature>
<dbReference type="Pfam" id="PF13495">
    <property type="entry name" value="Phage_int_SAM_4"/>
    <property type="match status" value="1"/>
</dbReference>
<keyword evidence="4" id="KW-0233">DNA recombination</keyword>
<dbReference type="InterPro" id="IPR013762">
    <property type="entry name" value="Integrase-like_cat_sf"/>
</dbReference>
<dbReference type="Gene3D" id="1.10.150.130">
    <property type="match status" value="1"/>
</dbReference>
<dbReference type="SUPFAM" id="SSF56349">
    <property type="entry name" value="DNA breaking-rejoining enzymes"/>
    <property type="match status" value="1"/>
</dbReference>
<keyword evidence="2" id="KW-0229">DNA integration</keyword>
<dbReference type="InterPro" id="IPR011010">
    <property type="entry name" value="DNA_brk_join_enz"/>
</dbReference>
<dbReference type="InterPro" id="IPR002104">
    <property type="entry name" value="Integrase_catalytic"/>
</dbReference>
<dbReference type="InterPro" id="IPR044068">
    <property type="entry name" value="CB"/>
</dbReference>
<comment type="caution">
    <text evidence="8">The sequence shown here is derived from an EMBL/GenBank/DDBJ whole genome shotgun (WGS) entry which is preliminary data.</text>
</comment>
<proteinExistence type="inferred from homology"/>
<keyword evidence="9" id="KW-1185">Reference proteome</keyword>
<dbReference type="GO" id="GO:0006310">
    <property type="term" value="P:DNA recombination"/>
    <property type="evidence" value="ECO:0007669"/>
    <property type="project" value="UniProtKB-KW"/>
</dbReference>
<dbReference type="InterPro" id="IPR004107">
    <property type="entry name" value="Integrase_SAM-like_N"/>
</dbReference>
<dbReference type="AlphaFoldDB" id="A0A8J2XPH8"/>
<dbReference type="EMBL" id="BMDX01000007">
    <property type="protein sequence ID" value="GGA76866.1"/>
    <property type="molecule type" value="Genomic_DNA"/>
</dbReference>
<dbReference type="Proteomes" id="UP000619743">
    <property type="component" value="Unassembled WGS sequence"/>
</dbReference>
<dbReference type="GO" id="GO:0015074">
    <property type="term" value="P:DNA integration"/>
    <property type="evidence" value="ECO:0007669"/>
    <property type="project" value="UniProtKB-KW"/>
</dbReference>
<reference evidence="9" key="1">
    <citation type="journal article" date="2019" name="Int. J. Syst. Evol. Microbiol.">
        <title>The Global Catalogue of Microorganisms (GCM) 10K type strain sequencing project: providing services to taxonomists for standard genome sequencing and annotation.</title>
        <authorList>
            <consortium name="The Broad Institute Genomics Platform"/>
            <consortium name="The Broad Institute Genome Sequencing Center for Infectious Disease"/>
            <person name="Wu L."/>
            <person name="Ma J."/>
        </authorList>
    </citation>
    <scope>NUCLEOTIDE SEQUENCE [LARGE SCALE GENOMIC DNA]</scope>
    <source>
        <strain evidence="9">CGMCC 1.10130</strain>
    </source>
</reference>
<gene>
    <name evidence="8" type="ORF">GCM10011369_18500</name>
</gene>
<dbReference type="InterPro" id="IPR050090">
    <property type="entry name" value="Tyrosine_recombinase_XerCD"/>
</dbReference>
<dbReference type="PANTHER" id="PTHR30349">
    <property type="entry name" value="PHAGE INTEGRASE-RELATED"/>
    <property type="match status" value="1"/>
</dbReference>
<dbReference type="InterPro" id="IPR011946">
    <property type="entry name" value="Integrase_integron-type"/>
</dbReference>
<comment type="similarity">
    <text evidence="1">Belongs to the 'phage' integrase family.</text>
</comment>
<evidence type="ECO:0000259" key="7">
    <source>
        <dbReference type="PROSITE" id="PS51900"/>
    </source>
</evidence>
<protein>
    <submittedName>
        <fullName evidence="8">Integron integrase</fullName>
    </submittedName>
</protein>
<dbReference type="PROSITE" id="PS51898">
    <property type="entry name" value="TYR_RECOMBINASE"/>
    <property type="match status" value="1"/>
</dbReference>
<dbReference type="NCBIfam" id="TIGR02249">
    <property type="entry name" value="integrase_gron"/>
    <property type="match status" value="1"/>
</dbReference>
<organism evidence="8 9">
    <name type="scientific">Neiella marina</name>
    <dbReference type="NCBI Taxonomy" id="508461"/>
    <lineage>
        <taxon>Bacteria</taxon>
        <taxon>Pseudomonadati</taxon>
        <taxon>Pseudomonadota</taxon>
        <taxon>Gammaproteobacteria</taxon>
        <taxon>Alteromonadales</taxon>
        <taxon>Echinimonadaceae</taxon>
        <taxon>Neiella</taxon>
    </lineage>
</organism>
<name>A0A8J2XPH8_9GAMM</name>
<evidence type="ECO:0000256" key="2">
    <source>
        <dbReference type="ARBA" id="ARBA00022908"/>
    </source>
</evidence>
<accession>A0A8J2XPH8</accession>
<evidence type="ECO:0000256" key="1">
    <source>
        <dbReference type="ARBA" id="ARBA00008857"/>
    </source>
</evidence>
<evidence type="ECO:0000256" key="4">
    <source>
        <dbReference type="ARBA" id="ARBA00023172"/>
    </source>
</evidence>
<feature type="domain" description="Tyr recombinase" evidence="6">
    <location>
        <begin position="104"/>
        <end position="317"/>
    </location>
</feature>
<evidence type="ECO:0000313" key="9">
    <source>
        <dbReference type="Proteomes" id="UP000619743"/>
    </source>
</evidence>
<dbReference type="Pfam" id="PF00589">
    <property type="entry name" value="Phage_integrase"/>
    <property type="match status" value="1"/>
</dbReference>
<dbReference type="RefSeq" id="WP_229744702.1">
    <property type="nucleotide sequence ID" value="NZ_BMDX01000007.1"/>
</dbReference>
<dbReference type="InterPro" id="IPR010998">
    <property type="entry name" value="Integrase_recombinase_N"/>
</dbReference>
<evidence type="ECO:0000256" key="5">
    <source>
        <dbReference type="PROSITE-ProRule" id="PRU01248"/>
    </source>
</evidence>
<evidence type="ECO:0000259" key="6">
    <source>
        <dbReference type="PROSITE" id="PS51898"/>
    </source>
</evidence>
<dbReference type="GO" id="GO:0003677">
    <property type="term" value="F:DNA binding"/>
    <property type="evidence" value="ECO:0007669"/>
    <property type="project" value="UniProtKB-UniRule"/>
</dbReference>